<dbReference type="AlphaFoldDB" id="A0A2X0NMK5"/>
<keyword evidence="2 6" id="KW-0812">Transmembrane</keyword>
<gene>
    <name evidence="7" type="ORF">BZ3500_MVSOF-1268-A1-R1_CHR4-3G07314</name>
</gene>
<feature type="transmembrane region" description="Helical" evidence="6">
    <location>
        <begin position="238"/>
        <end position="260"/>
    </location>
</feature>
<evidence type="ECO:0000313" key="8">
    <source>
        <dbReference type="Proteomes" id="UP000249723"/>
    </source>
</evidence>
<evidence type="ECO:0000256" key="2">
    <source>
        <dbReference type="ARBA" id="ARBA00022692"/>
    </source>
</evidence>
<feature type="transmembrane region" description="Helical" evidence="6">
    <location>
        <begin position="372"/>
        <end position="392"/>
    </location>
</feature>
<comment type="subcellular location">
    <subcellularLocation>
        <location evidence="1">Membrane</location>
        <topology evidence="1">Multi-pass membrane protein</topology>
    </subcellularLocation>
</comment>
<evidence type="ECO:0000256" key="4">
    <source>
        <dbReference type="ARBA" id="ARBA00023136"/>
    </source>
</evidence>
<protein>
    <submittedName>
        <fullName evidence="7">BZ3500_MvSof-1268-A1-R1_Chr4-3g07314 protein</fullName>
    </submittedName>
</protein>
<feature type="region of interest" description="Disordered" evidence="5">
    <location>
        <begin position="405"/>
        <end position="435"/>
    </location>
</feature>
<dbReference type="OrthoDB" id="19344at2759"/>
<name>A0A2X0NMK5_9BASI</name>
<evidence type="ECO:0000256" key="3">
    <source>
        <dbReference type="ARBA" id="ARBA00022989"/>
    </source>
</evidence>
<keyword evidence="4 6" id="KW-0472">Membrane</keyword>
<dbReference type="PANTHER" id="PTHR16201:SF11">
    <property type="entry name" value="PQ-LOOP REPEAT-CONTAINING PROTEIN"/>
    <property type="match status" value="1"/>
</dbReference>
<evidence type="ECO:0000256" key="6">
    <source>
        <dbReference type="SAM" id="Phobius"/>
    </source>
</evidence>
<reference evidence="8" key="1">
    <citation type="submission" date="2016-10" db="EMBL/GenBank/DDBJ databases">
        <authorList>
            <person name="Jeantristanb JTB J.-T."/>
            <person name="Ricardo R."/>
        </authorList>
    </citation>
    <scope>NUCLEOTIDE SEQUENCE [LARGE SCALE GENOMIC DNA]</scope>
</reference>
<feature type="compositionally biased region" description="Low complexity" evidence="5">
    <location>
        <begin position="194"/>
        <end position="209"/>
    </location>
</feature>
<evidence type="ECO:0000256" key="1">
    <source>
        <dbReference type="ARBA" id="ARBA00004141"/>
    </source>
</evidence>
<keyword evidence="3 6" id="KW-1133">Transmembrane helix</keyword>
<keyword evidence="8" id="KW-1185">Reference proteome</keyword>
<feature type="transmembrane region" description="Helical" evidence="6">
    <location>
        <begin position="287"/>
        <end position="305"/>
    </location>
</feature>
<dbReference type="InterPro" id="IPR051415">
    <property type="entry name" value="LAAT-1"/>
</dbReference>
<dbReference type="PANTHER" id="PTHR16201">
    <property type="entry name" value="SEVEN TRANSMEMBRANE PROTEIN 1-RELATED"/>
    <property type="match status" value="1"/>
</dbReference>
<evidence type="ECO:0000256" key="5">
    <source>
        <dbReference type="SAM" id="MobiDB-lite"/>
    </source>
</evidence>
<dbReference type="GO" id="GO:0016020">
    <property type="term" value="C:membrane"/>
    <property type="evidence" value="ECO:0007669"/>
    <property type="project" value="UniProtKB-SubCell"/>
</dbReference>
<dbReference type="EMBL" id="FMWP01000093">
    <property type="protein sequence ID" value="SCZ97629.1"/>
    <property type="molecule type" value="Genomic_DNA"/>
</dbReference>
<dbReference type="Pfam" id="PF04193">
    <property type="entry name" value="PQ-loop"/>
    <property type="match status" value="2"/>
</dbReference>
<feature type="compositionally biased region" description="Basic and acidic residues" evidence="5">
    <location>
        <begin position="422"/>
        <end position="435"/>
    </location>
</feature>
<proteinExistence type="predicted"/>
<dbReference type="InterPro" id="IPR006603">
    <property type="entry name" value="PQ-loop_rpt"/>
</dbReference>
<evidence type="ECO:0000313" key="7">
    <source>
        <dbReference type="EMBL" id="SCZ97629.1"/>
    </source>
</evidence>
<sequence>MATASAAAATAAAAAGAFTSSAQRMYTLHSRPIASPTTCKAAYQHDSTTQILSTLIIVGLIASYLPQHFRIIHHKTSDGFSPFFLLLGSTSRHAHTLGSPASSLLNIVTLQWGQVACCQYLSAGQCFESILGIGQVFFQCFILYLIYFPRSQKYIRTVPLETNAIPAERPWSDHLIPSFMRTSTPRDLIRSRSRSSSMSSRSAASTNSSFDPRSMLLPGQVAKSSIILAPEYRRAVSLFALTMLHLALTLLTTVILLVTLPKAPHEGSPPAFPGGGREHPSERAVRVWATTLGLVAVVLGCGQYLPQLVLTARKQLVGSLSIPMMWLQVSDLVPFFFGVSGPRLIPFCSQTPGSFVFVYTLAVRPGVNWSGWATYLITGILQGALLVLCLCWKARQNRLGIDDWGNKVEDPTSTEGGATGAGREESPTEHTRLLR</sequence>
<feature type="transmembrane region" description="Helical" evidence="6">
    <location>
        <begin position="129"/>
        <end position="147"/>
    </location>
</feature>
<feature type="region of interest" description="Disordered" evidence="5">
    <location>
        <begin position="186"/>
        <end position="211"/>
    </location>
</feature>
<feature type="transmembrane region" description="Helical" evidence="6">
    <location>
        <begin position="317"/>
        <end position="337"/>
    </location>
</feature>
<organism evidence="7 8">
    <name type="scientific">Microbotryum saponariae</name>
    <dbReference type="NCBI Taxonomy" id="289078"/>
    <lineage>
        <taxon>Eukaryota</taxon>
        <taxon>Fungi</taxon>
        <taxon>Dikarya</taxon>
        <taxon>Basidiomycota</taxon>
        <taxon>Pucciniomycotina</taxon>
        <taxon>Microbotryomycetes</taxon>
        <taxon>Microbotryales</taxon>
        <taxon>Microbotryaceae</taxon>
        <taxon>Microbotryum</taxon>
    </lineage>
</organism>
<accession>A0A2X0NMK5</accession>
<dbReference type="Proteomes" id="UP000249723">
    <property type="component" value="Unassembled WGS sequence"/>
</dbReference>